<dbReference type="RefSeq" id="WP_102211860.1">
    <property type="nucleotide sequence ID" value="NZ_JBHWXE010000011.1"/>
</dbReference>
<dbReference type="InterPro" id="IPR017871">
    <property type="entry name" value="ABC_transporter-like_CS"/>
</dbReference>
<evidence type="ECO:0000256" key="5">
    <source>
        <dbReference type="ARBA" id="ARBA00022840"/>
    </source>
</evidence>
<dbReference type="GO" id="GO:0005524">
    <property type="term" value="F:ATP binding"/>
    <property type="evidence" value="ECO:0007669"/>
    <property type="project" value="UniProtKB-KW"/>
</dbReference>
<dbReference type="PANTHER" id="PTHR42711">
    <property type="entry name" value="ABC TRANSPORTER ATP-BINDING PROTEIN"/>
    <property type="match status" value="1"/>
</dbReference>
<dbReference type="InterPro" id="IPR003593">
    <property type="entry name" value="AAA+_ATPase"/>
</dbReference>
<dbReference type="STRING" id="1725.WU86_03390"/>
<dbReference type="Gene3D" id="3.40.50.300">
    <property type="entry name" value="P-loop containing nucleotide triphosphate hydrolases"/>
    <property type="match status" value="1"/>
</dbReference>
<dbReference type="SUPFAM" id="SSF52540">
    <property type="entry name" value="P-loop containing nucleoside triphosphate hydrolases"/>
    <property type="match status" value="1"/>
</dbReference>
<evidence type="ECO:0000256" key="3">
    <source>
        <dbReference type="ARBA" id="ARBA00022448"/>
    </source>
</evidence>
<reference evidence="8 9" key="1">
    <citation type="submission" date="2017-09" db="EMBL/GenBank/DDBJ databases">
        <title>Bacterial strain isolated from the female urinary microbiota.</title>
        <authorList>
            <person name="Thomas-White K."/>
            <person name="Kumar N."/>
            <person name="Forster S."/>
            <person name="Putonti C."/>
            <person name="Lawley T."/>
            <person name="Wolfe A.J."/>
        </authorList>
    </citation>
    <scope>NUCLEOTIDE SEQUENCE [LARGE SCALE GENOMIC DNA]</scope>
    <source>
        <strain evidence="8 9">UMB0908</strain>
    </source>
</reference>
<organism evidence="8 9">
    <name type="scientific">Corynebacterium xerosis</name>
    <dbReference type="NCBI Taxonomy" id="1725"/>
    <lineage>
        <taxon>Bacteria</taxon>
        <taxon>Bacillati</taxon>
        <taxon>Actinomycetota</taxon>
        <taxon>Actinomycetes</taxon>
        <taxon>Mycobacteriales</taxon>
        <taxon>Corynebacteriaceae</taxon>
        <taxon>Corynebacterium</taxon>
    </lineage>
</organism>
<comment type="caution">
    <text evidence="8">The sequence shown here is derived from an EMBL/GenBank/DDBJ whole genome shotgun (WGS) entry which is preliminary data.</text>
</comment>
<dbReference type="Proteomes" id="UP000235363">
    <property type="component" value="Unassembled WGS sequence"/>
</dbReference>
<proteinExistence type="inferred from homology"/>
<keyword evidence="4" id="KW-0547">Nucleotide-binding</keyword>
<accession>A0A2N6T2H8</accession>
<dbReference type="GO" id="GO:0046677">
    <property type="term" value="P:response to antibiotic"/>
    <property type="evidence" value="ECO:0007669"/>
    <property type="project" value="UniProtKB-KW"/>
</dbReference>
<dbReference type="PANTHER" id="PTHR42711:SF5">
    <property type="entry name" value="ABC TRANSPORTER ATP-BINDING PROTEIN NATA"/>
    <property type="match status" value="1"/>
</dbReference>
<protein>
    <submittedName>
        <fullName evidence="8">ABC transporter ATP-binding protein</fullName>
    </submittedName>
</protein>
<dbReference type="SMART" id="SM00382">
    <property type="entry name" value="AAA"/>
    <property type="match status" value="1"/>
</dbReference>
<evidence type="ECO:0000256" key="4">
    <source>
        <dbReference type="ARBA" id="ARBA00022741"/>
    </source>
</evidence>
<sequence>MTGQPLIIDGLRKSYGDLEVLDGMSFTVRPGEIYGFVGANGAGKTTTMRIALGVLTTDGGEVRLGDVPLDDTSRRTIGYMPEERGLYPKEKVLDQLIYFARLHGMDAATAKDRAESLLATLNLTERGGDKVDALSLGNQQRVQLAAALVHDPEVLVLDEPFSGLDPIAVGVMSRVLRERADRGIPVVFSSHQLDLVERLCDRVGIIRDGRMLAEGTVDELRTAGPRLLAVEAPSAPSGWADSVPGVASSEVDAQGRTVFTLDDDAPADTDQRLLDLARTHGPVHSFGPVHIPLTELYQEVVQS</sequence>
<dbReference type="GO" id="GO:0016887">
    <property type="term" value="F:ATP hydrolysis activity"/>
    <property type="evidence" value="ECO:0007669"/>
    <property type="project" value="InterPro"/>
</dbReference>
<dbReference type="Pfam" id="PF00005">
    <property type="entry name" value="ABC_tran"/>
    <property type="match status" value="1"/>
</dbReference>
<feature type="domain" description="ABC transporter" evidence="7">
    <location>
        <begin position="6"/>
        <end position="233"/>
    </location>
</feature>
<dbReference type="AlphaFoldDB" id="A0A2N6T2H8"/>
<dbReference type="InterPro" id="IPR027417">
    <property type="entry name" value="P-loop_NTPase"/>
</dbReference>
<evidence type="ECO:0000256" key="2">
    <source>
        <dbReference type="ARBA" id="ARBA00005417"/>
    </source>
</evidence>
<dbReference type="InterPro" id="IPR003439">
    <property type="entry name" value="ABC_transporter-like_ATP-bd"/>
</dbReference>
<comment type="similarity">
    <text evidence="2">Belongs to the ABC transporter superfamily.</text>
</comment>
<evidence type="ECO:0000256" key="1">
    <source>
        <dbReference type="ARBA" id="ARBA00004202"/>
    </source>
</evidence>
<keyword evidence="6" id="KW-0046">Antibiotic resistance</keyword>
<dbReference type="EMBL" id="PNHF01000001">
    <property type="protein sequence ID" value="PMC63505.1"/>
    <property type="molecule type" value="Genomic_DNA"/>
</dbReference>
<evidence type="ECO:0000259" key="7">
    <source>
        <dbReference type="PROSITE" id="PS50893"/>
    </source>
</evidence>
<comment type="subcellular location">
    <subcellularLocation>
        <location evidence="1">Cell membrane</location>
        <topology evidence="1">Peripheral membrane protein</topology>
    </subcellularLocation>
</comment>
<dbReference type="InterPro" id="IPR050763">
    <property type="entry name" value="ABC_transporter_ATP-binding"/>
</dbReference>
<dbReference type="GO" id="GO:0005886">
    <property type="term" value="C:plasma membrane"/>
    <property type="evidence" value="ECO:0007669"/>
    <property type="project" value="UniProtKB-SubCell"/>
</dbReference>
<evidence type="ECO:0000256" key="6">
    <source>
        <dbReference type="ARBA" id="ARBA00023251"/>
    </source>
</evidence>
<dbReference type="PROSITE" id="PS00211">
    <property type="entry name" value="ABC_TRANSPORTER_1"/>
    <property type="match status" value="1"/>
</dbReference>
<evidence type="ECO:0000313" key="8">
    <source>
        <dbReference type="EMBL" id="PMC63505.1"/>
    </source>
</evidence>
<keyword evidence="3" id="KW-0813">Transport</keyword>
<keyword evidence="5 8" id="KW-0067">ATP-binding</keyword>
<dbReference type="PROSITE" id="PS50893">
    <property type="entry name" value="ABC_TRANSPORTER_2"/>
    <property type="match status" value="1"/>
</dbReference>
<name>A0A2N6T2H8_9CORY</name>
<evidence type="ECO:0000313" key="9">
    <source>
        <dbReference type="Proteomes" id="UP000235363"/>
    </source>
</evidence>
<gene>
    <name evidence="8" type="ORF">CJ204_01140</name>
</gene>